<keyword evidence="2" id="KW-1185">Reference proteome</keyword>
<evidence type="ECO:0000313" key="2">
    <source>
        <dbReference type="Proteomes" id="UP001056120"/>
    </source>
</evidence>
<reference evidence="2" key="1">
    <citation type="journal article" date="2022" name="Mol. Ecol. Resour.">
        <title>The genomes of chicory, endive, great burdock and yacon provide insights into Asteraceae palaeo-polyploidization history and plant inulin production.</title>
        <authorList>
            <person name="Fan W."/>
            <person name="Wang S."/>
            <person name="Wang H."/>
            <person name="Wang A."/>
            <person name="Jiang F."/>
            <person name="Liu H."/>
            <person name="Zhao H."/>
            <person name="Xu D."/>
            <person name="Zhang Y."/>
        </authorList>
    </citation>
    <scope>NUCLEOTIDE SEQUENCE [LARGE SCALE GENOMIC DNA]</scope>
    <source>
        <strain evidence="2">cv. Yunnan</strain>
    </source>
</reference>
<proteinExistence type="predicted"/>
<name>A0ACB9D3R8_9ASTR</name>
<evidence type="ECO:0000313" key="1">
    <source>
        <dbReference type="EMBL" id="KAI3741165.1"/>
    </source>
</evidence>
<comment type="caution">
    <text evidence="1">The sequence shown here is derived from an EMBL/GenBank/DDBJ whole genome shotgun (WGS) entry which is preliminary data.</text>
</comment>
<organism evidence="1 2">
    <name type="scientific">Smallanthus sonchifolius</name>
    <dbReference type="NCBI Taxonomy" id="185202"/>
    <lineage>
        <taxon>Eukaryota</taxon>
        <taxon>Viridiplantae</taxon>
        <taxon>Streptophyta</taxon>
        <taxon>Embryophyta</taxon>
        <taxon>Tracheophyta</taxon>
        <taxon>Spermatophyta</taxon>
        <taxon>Magnoliopsida</taxon>
        <taxon>eudicotyledons</taxon>
        <taxon>Gunneridae</taxon>
        <taxon>Pentapetalae</taxon>
        <taxon>asterids</taxon>
        <taxon>campanulids</taxon>
        <taxon>Asterales</taxon>
        <taxon>Asteraceae</taxon>
        <taxon>Asteroideae</taxon>
        <taxon>Heliantheae alliance</taxon>
        <taxon>Millerieae</taxon>
        <taxon>Smallanthus</taxon>
    </lineage>
</organism>
<gene>
    <name evidence="1" type="ORF">L1987_58832</name>
</gene>
<sequence>MISVIYLLRMVCGVCYAFLLLLSPFHTRQTNQRFPVTRFFFFFPLFTPNTQTSDSLSPFFANSSTSGGDYGGCDEELAGGHGRCGYPEAVTADNV</sequence>
<dbReference type="EMBL" id="CM042037">
    <property type="protein sequence ID" value="KAI3741165.1"/>
    <property type="molecule type" value="Genomic_DNA"/>
</dbReference>
<accession>A0ACB9D3R8</accession>
<reference evidence="1 2" key="2">
    <citation type="journal article" date="2022" name="Mol. Ecol. Resour.">
        <title>The genomes of chicory, endive, great burdock and yacon provide insights into Asteraceae paleo-polyploidization history and plant inulin production.</title>
        <authorList>
            <person name="Fan W."/>
            <person name="Wang S."/>
            <person name="Wang H."/>
            <person name="Wang A."/>
            <person name="Jiang F."/>
            <person name="Liu H."/>
            <person name="Zhao H."/>
            <person name="Xu D."/>
            <person name="Zhang Y."/>
        </authorList>
    </citation>
    <scope>NUCLEOTIDE SEQUENCE [LARGE SCALE GENOMIC DNA]</scope>
    <source>
        <strain evidence="2">cv. Yunnan</strain>
        <tissue evidence="1">Leaves</tissue>
    </source>
</reference>
<dbReference type="Proteomes" id="UP001056120">
    <property type="component" value="Linkage Group LG20"/>
</dbReference>
<protein>
    <submittedName>
        <fullName evidence="1">Uncharacterized protein</fullName>
    </submittedName>
</protein>